<dbReference type="AlphaFoldDB" id="A0A6C0AL93"/>
<accession>A0A6C0AL93</accession>
<proteinExistence type="predicted"/>
<organism evidence="1">
    <name type="scientific">viral metagenome</name>
    <dbReference type="NCBI Taxonomy" id="1070528"/>
    <lineage>
        <taxon>unclassified sequences</taxon>
        <taxon>metagenomes</taxon>
        <taxon>organismal metagenomes</taxon>
    </lineage>
</organism>
<sequence>MNNLLLLIIIFLVISIIYRKYYINKKEHLLLNVATEIDDKRAQKYALKKMCEDKGYFWQDFGDEFTYECRHTKKTCLGESVYPTPKVEDTPPRYYEWRDKSHPDVKTILEFDKQTQSSSKNEIGGETEREGMCIMGLEEYRKWCEDEKLRYDPENGQCYTTKPYCQKKLLGFCNNDCFEPPGGMILSKVLGNTLGKSLALAGGIDAAVIAGCGKDSSNPFDYTNTFTNKLQLYDY</sequence>
<evidence type="ECO:0000313" key="1">
    <source>
        <dbReference type="EMBL" id="QHS80512.1"/>
    </source>
</evidence>
<protein>
    <submittedName>
        <fullName evidence="1">Uncharacterized protein</fullName>
    </submittedName>
</protein>
<name>A0A6C0AL93_9ZZZZ</name>
<reference evidence="1" key="1">
    <citation type="journal article" date="2020" name="Nature">
        <title>Giant virus diversity and host interactions through global metagenomics.</title>
        <authorList>
            <person name="Schulz F."/>
            <person name="Roux S."/>
            <person name="Paez-Espino D."/>
            <person name="Jungbluth S."/>
            <person name="Walsh D.A."/>
            <person name="Denef V.J."/>
            <person name="McMahon K.D."/>
            <person name="Konstantinidis K.T."/>
            <person name="Eloe-Fadrosh E.A."/>
            <person name="Kyrpides N.C."/>
            <person name="Woyke T."/>
        </authorList>
    </citation>
    <scope>NUCLEOTIDE SEQUENCE</scope>
    <source>
        <strain evidence="1">GVMAG-S-1091796-13</strain>
    </source>
</reference>
<dbReference type="EMBL" id="MN740714">
    <property type="protein sequence ID" value="QHS80512.1"/>
    <property type="molecule type" value="Genomic_DNA"/>
</dbReference>